<reference evidence="3 4" key="1">
    <citation type="submission" date="2017-12" db="EMBL/GenBank/DDBJ databases">
        <title>Comparative genomics of Botrytis spp.</title>
        <authorList>
            <person name="Valero-Jimenez C.A."/>
            <person name="Tapia P."/>
            <person name="Veloso J."/>
            <person name="Silva-Moreno E."/>
            <person name="Staats M."/>
            <person name="Valdes J.H."/>
            <person name="Van Kan J.A.L."/>
        </authorList>
    </citation>
    <scope>NUCLEOTIDE SEQUENCE [LARGE SCALE GENOMIC DNA]</scope>
    <source>
        <strain evidence="3 4">Bt9001</strain>
    </source>
</reference>
<accession>A0A4Z1ERB6</accession>
<sequence>MQVAHNKHLGEQELRRIRGSEANPEKEDKEHNYKQCKIHDDMIDDDVNDVEEVHRESVNAKASSPLHEFTKFRKLPTEIRETIWKLAINTTLIEVHEDSRHLTQFVYPQKEVIWSCKLMLRHAHTSCEARWIVARKMFRFGGDEYKHLTDKTMDQCIFPVVNEITLRKVDDVIKCSILQNSAEMCNGVYIGVLSDELKEEHAKHLQKLLEA</sequence>
<evidence type="ECO:0000256" key="1">
    <source>
        <dbReference type="SAM" id="MobiDB-lite"/>
    </source>
</evidence>
<dbReference type="InterPro" id="IPR045518">
    <property type="entry name" value="2EXR"/>
</dbReference>
<feature type="domain" description="2EXR" evidence="2">
    <location>
        <begin position="69"/>
        <end position="135"/>
    </location>
</feature>
<name>A0A4Z1ERB6_9HELO</name>
<dbReference type="Proteomes" id="UP000297777">
    <property type="component" value="Unassembled WGS sequence"/>
</dbReference>
<feature type="region of interest" description="Disordered" evidence="1">
    <location>
        <begin position="1"/>
        <end position="33"/>
    </location>
</feature>
<dbReference type="EMBL" id="PQXH01000079">
    <property type="protein sequence ID" value="TGO12943.1"/>
    <property type="molecule type" value="Genomic_DNA"/>
</dbReference>
<dbReference type="AlphaFoldDB" id="A0A4Z1ERB6"/>
<keyword evidence="4" id="KW-1185">Reference proteome</keyword>
<proteinExistence type="predicted"/>
<evidence type="ECO:0000259" key="2">
    <source>
        <dbReference type="Pfam" id="PF20150"/>
    </source>
</evidence>
<organism evidence="3 4">
    <name type="scientific">Botrytis tulipae</name>
    <dbReference type="NCBI Taxonomy" id="87230"/>
    <lineage>
        <taxon>Eukaryota</taxon>
        <taxon>Fungi</taxon>
        <taxon>Dikarya</taxon>
        <taxon>Ascomycota</taxon>
        <taxon>Pezizomycotina</taxon>
        <taxon>Leotiomycetes</taxon>
        <taxon>Helotiales</taxon>
        <taxon>Sclerotiniaceae</taxon>
        <taxon>Botrytis</taxon>
    </lineage>
</organism>
<gene>
    <name evidence="3" type="ORF">BTUL_0079g00030</name>
</gene>
<evidence type="ECO:0000313" key="3">
    <source>
        <dbReference type="EMBL" id="TGO12943.1"/>
    </source>
</evidence>
<feature type="compositionally biased region" description="Basic and acidic residues" evidence="1">
    <location>
        <begin position="8"/>
        <end position="33"/>
    </location>
</feature>
<comment type="caution">
    <text evidence="3">The sequence shown here is derived from an EMBL/GenBank/DDBJ whole genome shotgun (WGS) entry which is preliminary data.</text>
</comment>
<dbReference type="Pfam" id="PF20150">
    <property type="entry name" value="2EXR"/>
    <property type="match status" value="1"/>
</dbReference>
<protein>
    <recommendedName>
        <fullName evidence="2">2EXR domain-containing protein</fullName>
    </recommendedName>
</protein>
<dbReference type="OrthoDB" id="3505792at2759"/>
<evidence type="ECO:0000313" key="4">
    <source>
        <dbReference type="Proteomes" id="UP000297777"/>
    </source>
</evidence>